<proteinExistence type="predicted"/>
<dbReference type="EMBL" id="WJKJ01000198">
    <property type="protein sequence ID" value="MBD3364763.1"/>
    <property type="molecule type" value="Genomic_DNA"/>
</dbReference>
<dbReference type="AlphaFoldDB" id="A0A9D5K9F1"/>
<dbReference type="InterPro" id="IPR008304">
    <property type="entry name" value="UCP017998"/>
</dbReference>
<organism evidence="2 3">
    <name type="scientific">candidate division WOR-3 bacterium</name>
    <dbReference type="NCBI Taxonomy" id="2052148"/>
    <lineage>
        <taxon>Bacteria</taxon>
        <taxon>Bacteria division WOR-3</taxon>
    </lineage>
</organism>
<evidence type="ECO:0000256" key="1">
    <source>
        <dbReference type="SAM" id="Coils"/>
    </source>
</evidence>
<dbReference type="SUPFAM" id="SSF55729">
    <property type="entry name" value="Acyl-CoA N-acyltransferases (Nat)"/>
    <property type="match status" value="1"/>
</dbReference>
<evidence type="ECO:0000313" key="3">
    <source>
        <dbReference type="Proteomes" id="UP000630660"/>
    </source>
</evidence>
<keyword evidence="1" id="KW-0175">Coiled coil</keyword>
<dbReference type="Gene3D" id="3.40.630.30">
    <property type="match status" value="1"/>
</dbReference>
<name>A0A9D5K9F1_UNCW3</name>
<protein>
    <submittedName>
        <fullName evidence="2">DUF1122 domain-containing protein</fullName>
    </submittedName>
</protein>
<evidence type="ECO:0000313" key="2">
    <source>
        <dbReference type="EMBL" id="MBD3364763.1"/>
    </source>
</evidence>
<dbReference type="Pfam" id="PF06557">
    <property type="entry name" value="DUF1122"/>
    <property type="match status" value="1"/>
</dbReference>
<feature type="coiled-coil region" evidence="1">
    <location>
        <begin position="163"/>
        <end position="206"/>
    </location>
</feature>
<comment type="caution">
    <text evidence="2">The sequence shown here is derived from an EMBL/GenBank/DDBJ whole genome shotgun (WGS) entry which is preliminary data.</text>
</comment>
<reference evidence="2" key="1">
    <citation type="submission" date="2019-11" db="EMBL/GenBank/DDBJ databases">
        <title>Microbial mats filling the niche in hypersaline microbial mats.</title>
        <authorList>
            <person name="Wong H.L."/>
            <person name="Macleod F.I."/>
            <person name="White R.A. III"/>
            <person name="Burns B.P."/>
        </authorList>
    </citation>
    <scope>NUCLEOTIDE SEQUENCE</scope>
    <source>
        <strain evidence="2">Bin_327</strain>
    </source>
</reference>
<accession>A0A9D5K9F1</accession>
<dbReference type="InterPro" id="IPR016181">
    <property type="entry name" value="Acyl_CoA_acyltransferase"/>
</dbReference>
<dbReference type="Proteomes" id="UP000630660">
    <property type="component" value="Unassembled WGS sequence"/>
</dbReference>
<gene>
    <name evidence="2" type="ORF">GF359_06060</name>
</gene>
<sequence>MHDKIDIKDGEIGNFKGKPARIADKGLKQSNEVVNKQVMLGETRLMDVTVESGRPNAFNYIELHNIKPVFTIDGEKVEYFDSDLEDTVLAFFSGLLGRADIIHVSYDKDKETWNQLQSSVPAVLSRLGFKLFGLGFTWFKDWYIAEGWREGPVKLTAEKPIDARMVLRNVEGLREEVESYLEKDDIEDKHNRAESILGRLKRLQADPTLALV</sequence>